<proteinExistence type="predicted"/>
<evidence type="ECO:0000313" key="1">
    <source>
        <dbReference type="EMBL" id="KUM45796.1"/>
    </source>
</evidence>
<geneLocation type="mitochondrion" evidence="1"/>
<sequence length="65" mass="7412">MYACHMPYILIDLNIRGKMGLAICSDKTSTGLSFLYLDRTLIHIREKASGRPIPLGMGMYQRYSE</sequence>
<dbReference type="EMBL" id="LKAM01000016">
    <property type="protein sequence ID" value="KUM45796.1"/>
    <property type="molecule type" value="Genomic_DNA"/>
</dbReference>
<gene>
    <name evidence="1" type="ORF">ABT39_MTgene2364</name>
</gene>
<accession>A0A101LUZ3</accession>
<reference evidence="1" key="1">
    <citation type="journal article" date="2015" name="Genome Biol. Evol.">
        <title>Organellar Genomes of White Spruce (Picea glauca): Assembly and Annotation.</title>
        <authorList>
            <person name="Jackman S.D."/>
            <person name="Warren R.L."/>
            <person name="Gibb E.A."/>
            <person name="Vandervalk B.P."/>
            <person name="Mohamadi H."/>
            <person name="Chu J."/>
            <person name="Raymond A."/>
            <person name="Pleasance S."/>
            <person name="Coope R."/>
            <person name="Wildung M.R."/>
            <person name="Ritland C.E."/>
            <person name="Bousquet J."/>
            <person name="Jones S.J."/>
            <person name="Bohlmann J."/>
            <person name="Birol I."/>
        </authorList>
    </citation>
    <scope>NUCLEOTIDE SEQUENCE [LARGE SCALE GENOMIC DNA]</scope>
    <source>
        <tissue evidence="1">Flushing bud</tissue>
    </source>
</reference>
<comment type="caution">
    <text evidence="1">The sequence shown here is derived from an EMBL/GenBank/DDBJ whole genome shotgun (WGS) entry which is preliminary data.</text>
</comment>
<name>A0A101LUZ3_PICGL</name>
<keyword evidence="1" id="KW-0496">Mitochondrion</keyword>
<organism evidence="1">
    <name type="scientific">Picea glauca</name>
    <name type="common">White spruce</name>
    <name type="synonym">Pinus glauca</name>
    <dbReference type="NCBI Taxonomy" id="3330"/>
    <lineage>
        <taxon>Eukaryota</taxon>
        <taxon>Viridiplantae</taxon>
        <taxon>Streptophyta</taxon>
        <taxon>Embryophyta</taxon>
        <taxon>Tracheophyta</taxon>
        <taxon>Spermatophyta</taxon>
        <taxon>Pinopsida</taxon>
        <taxon>Pinidae</taxon>
        <taxon>Conifers I</taxon>
        <taxon>Pinales</taxon>
        <taxon>Pinaceae</taxon>
        <taxon>Picea</taxon>
    </lineage>
</organism>
<protein>
    <submittedName>
        <fullName evidence="1">Uncharacterized protein</fullName>
    </submittedName>
</protein>
<dbReference type="AlphaFoldDB" id="A0A101LUZ3"/>